<reference evidence="2" key="1">
    <citation type="submission" date="2014-09" db="EMBL/GenBank/DDBJ databases">
        <authorList>
            <person name="Mudge J."/>
            <person name="Ramaraj T."/>
            <person name="Lindquist I.E."/>
            <person name="Bharti A.K."/>
            <person name="Sundararajan A."/>
            <person name="Cameron C.T."/>
            <person name="Woodward J.E."/>
            <person name="May G.D."/>
            <person name="Brubaker C."/>
            <person name="Broadhvest J."/>
            <person name="Wilkins T.A."/>
        </authorList>
    </citation>
    <scope>NUCLEOTIDE SEQUENCE</scope>
    <source>
        <strain evidence="2">cv. AKA8401</strain>
    </source>
</reference>
<evidence type="ECO:0000313" key="2">
    <source>
        <dbReference type="Proteomes" id="UP000032142"/>
    </source>
</evidence>
<evidence type="ECO:0000313" key="1">
    <source>
        <dbReference type="EMBL" id="KHG11295.1"/>
    </source>
</evidence>
<dbReference type="EMBL" id="KN395579">
    <property type="protein sequence ID" value="KHG11295.1"/>
    <property type="molecule type" value="Genomic_DNA"/>
</dbReference>
<dbReference type="Proteomes" id="UP000032142">
    <property type="component" value="Unassembled WGS sequence"/>
</dbReference>
<keyword evidence="2" id="KW-1185">Reference proteome</keyword>
<protein>
    <submittedName>
        <fullName evidence="1">Uncharacterized protein</fullName>
    </submittedName>
</protein>
<gene>
    <name evidence="1" type="ORF">F383_11545</name>
</gene>
<dbReference type="AlphaFoldDB" id="A0A0B0NES1"/>
<name>A0A0B0NES1_GOSAR</name>
<proteinExistence type="predicted"/>
<sequence>MLSKCLKSSIPKMIDDSVMRSLTISNPS</sequence>
<accession>A0A0B0NES1</accession>
<organism evidence="1 2">
    <name type="scientific">Gossypium arboreum</name>
    <name type="common">Tree cotton</name>
    <name type="synonym">Gossypium nanking</name>
    <dbReference type="NCBI Taxonomy" id="29729"/>
    <lineage>
        <taxon>Eukaryota</taxon>
        <taxon>Viridiplantae</taxon>
        <taxon>Streptophyta</taxon>
        <taxon>Embryophyta</taxon>
        <taxon>Tracheophyta</taxon>
        <taxon>Spermatophyta</taxon>
        <taxon>Magnoliopsida</taxon>
        <taxon>eudicotyledons</taxon>
        <taxon>Gunneridae</taxon>
        <taxon>Pentapetalae</taxon>
        <taxon>rosids</taxon>
        <taxon>malvids</taxon>
        <taxon>Malvales</taxon>
        <taxon>Malvaceae</taxon>
        <taxon>Malvoideae</taxon>
        <taxon>Gossypium</taxon>
    </lineage>
</organism>